<dbReference type="PROSITE" id="PS51252">
    <property type="entry name" value="ANTISTASIN"/>
    <property type="match status" value="1"/>
</dbReference>
<dbReference type="AlphaFoldDB" id="A0A6C0F5A0"/>
<protein>
    <recommendedName>
        <fullName evidence="1">Antistasin-like domain-containing protein</fullName>
    </recommendedName>
</protein>
<dbReference type="EMBL" id="MN738741">
    <property type="protein sequence ID" value="QHT36352.1"/>
    <property type="molecule type" value="Genomic_DNA"/>
</dbReference>
<dbReference type="Gene3D" id="2.10.22.10">
    <property type="entry name" value="Antistasin, domain 1"/>
    <property type="match status" value="1"/>
</dbReference>
<dbReference type="InterPro" id="IPR004094">
    <property type="entry name" value="Antistasin-like"/>
</dbReference>
<proteinExistence type="predicted"/>
<dbReference type="Pfam" id="PF02822">
    <property type="entry name" value="Antistasin"/>
    <property type="match status" value="1"/>
</dbReference>
<dbReference type="GO" id="GO:0004867">
    <property type="term" value="F:serine-type endopeptidase inhibitor activity"/>
    <property type="evidence" value="ECO:0007669"/>
    <property type="project" value="InterPro"/>
</dbReference>
<feature type="domain" description="Antistasin-like" evidence="1">
    <location>
        <begin position="121"/>
        <end position="146"/>
    </location>
</feature>
<name>A0A6C0F5A0_9ZZZZ</name>
<sequence>MIKKLIILLLNTLSIYSQNCNTNSGFTWCESSKKCLRELYEPCLPITKQCAYCILSHYGDDISCGDGCTLDMIENMANNGFLGTDSNGCSSGLNAVWCENLNRCIDSNEVCPSDDNQFTQCIKYDCPILCPTGYIMDENGCNTCTCNVVDNNDNHICPLKPQNCDNDLVCPRITEITHCSRGGINGYTTYQLSLIINKSRGIKNIYALFGDSQDIPVDGTTMSIPPAYQAPSGIFNSNFGGINPQLINLNMLSEYDSWLTIGITEGDTNNQLSSIGIDFSSWTTDNGLEVTNGAIFVLDPREQIVTGNEYVIARLTIPTEDHQTATFNVQGEQLNKGIDNKDNIWMQRSIVFDLQRDSNGH</sequence>
<organism evidence="2">
    <name type="scientific">viral metagenome</name>
    <dbReference type="NCBI Taxonomy" id="1070528"/>
    <lineage>
        <taxon>unclassified sequences</taxon>
        <taxon>metagenomes</taxon>
        <taxon>organismal metagenomes</taxon>
    </lineage>
</organism>
<evidence type="ECO:0000313" key="2">
    <source>
        <dbReference type="EMBL" id="QHT36352.1"/>
    </source>
</evidence>
<dbReference type="SUPFAM" id="SSF57262">
    <property type="entry name" value="Leech antihemostatic proteins"/>
    <property type="match status" value="1"/>
</dbReference>
<evidence type="ECO:0000259" key="1">
    <source>
        <dbReference type="PROSITE" id="PS51252"/>
    </source>
</evidence>
<reference evidence="2" key="1">
    <citation type="journal article" date="2020" name="Nature">
        <title>Giant virus diversity and host interactions through global metagenomics.</title>
        <authorList>
            <person name="Schulz F."/>
            <person name="Roux S."/>
            <person name="Paez-Espino D."/>
            <person name="Jungbluth S."/>
            <person name="Walsh D.A."/>
            <person name="Denef V.J."/>
            <person name="McMahon K.D."/>
            <person name="Konstantinidis K.T."/>
            <person name="Eloe-Fadrosh E.A."/>
            <person name="Kyrpides N.C."/>
            <person name="Woyke T."/>
        </authorList>
    </citation>
    <scope>NUCLEOTIDE SEQUENCE</scope>
    <source>
        <strain evidence="2">GVMAG-S-ERX555931-87</strain>
    </source>
</reference>
<accession>A0A6C0F5A0</accession>
<dbReference type="InterPro" id="IPR011061">
    <property type="entry name" value="Hirudin/antistatin"/>
</dbReference>